<dbReference type="SUPFAM" id="SSF50199">
    <property type="entry name" value="Staphylococcal nuclease"/>
    <property type="match status" value="1"/>
</dbReference>
<dbReference type="RefSeq" id="WP_105625215.1">
    <property type="nucleotide sequence ID" value="NZ_CP022048.2"/>
</dbReference>
<dbReference type="InterPro" id="IPR016071">
    <property type="entry name" value="Staphylococal_nuclease_OB-fold"/>
</dbReference>
<evidence type="ECO:0000313" key="3">
    <source>
        <dbReference type="Proteomes" id="UP000197050"/>
    </source>
</evidence>
<dbReference type="GeneID" id="34013632"/>
<evidence type="ECO:0000259" key="1">
    <source>
        <dbReference type="SMART" id="SM00318"/>
    </source>
</evidence>
<proteinExistence type="predicted"/>
<name>A0A1Z3UDF1_BREVE</name>
<dbReference type="Gene3D" id="2.40.50.90">
    <property type="match status" value="1"/>
</dbReference>
<feature type="domain" description="TNase-like" evidence="1">
    <location>
        <begin position="4"/>
        <end position="139"/>
    </location>
</feature>
<organism evidence="2 3">
    <name type="scientific">Brevundimonas vesicularis</name>
    <name type="common">Pseudomonas vesicularis</name>
    <dbReference type="NCBI Taxonomy" id="41276"/>
    <lineage>
        <taxon>Bacteria</taxon>
        <taxon>Pseudomonadati</taxon>
        <taxon>Pseudomonadota</taxon>
        <taxon>Alphaproteobacteria</taxon>
        <taxon>Caulobacterales</taxon>
        <taxon>Caulobacteraceae</taxon>
        <taxon>Brevundimonas</taxon>
    </lineage>
</organism>
<dbReference type="AlphaFoldDB" id="A0A1Z3UDF1"/>
<dbReference type="KEGG" id="bvc:CEP68_16475"/>
<gene>
    <name evidence="2" type="ORF">CEP68_16475</name>
</gene>
<accession>A0A1Z3UDF1</accession>
<evidence type="ECO:0000313" key="2">
    <source>
        <dbReference type="EMBL" id="ASE41277.2"/>
    </source>
</evidence>
<dbReference type="SMART" id="SM00318">
    <property type="entry name" value="SNc"/>
    <property type="match status" value="1"/>
</dbReference>
<sequence>MSAVVLICATLLMSDGDSGRCVTADGERHRVRLAGIDAGEVAPFTRCRQRPDVWACSPVARSTASAATARARQLASAGARCTITDTDRYRRSVAGCTVRGRDLGAQLVREGLAISETNFGDPYRREENAARRERRGVWR</sequence>
<reference evidence="3" key="1">
    <citation type="submission" date="2017-06" db="EMBL/GenBank/DDBJ databases">
        <title>FDA dAtabase for Regulatory Grade micrObial Sequences (FDA-ARGOS): Supporting development and validation of Infectious Disease Dx tests.</title>
        <authorList>
            <person name="Minogue T."/>
            <person name="Wolcott M."/>
            <person name="Wasieloski L."/>
            <person name="Aguilar W."/>
            <person name="Moore D."/>
            <person name="Tallon L."/>
            <person name="Sadzewicz L."/>
            <person name="Sengamalay N."/>
            <person name="Ott S."/>
            <person name="Godinez A."/>
            <person name="Nagaraj S."/>
            <person name="Nadendla S."/>
            <person name="Geyer C."/>
            <person name="Sichtig H."/>
        </authorList>
    </citation>
    <scope>NUCLEOTIDE SEQUENCE [LARGE SCALE GENOMIC DNA]</scope>
    <source>
        <strain evidence="3">FDAARGOS_289</strain>
    </source>
</reference>
<dbReference type="Proteomes" id="UP000197050">
    <property type="component" value="Chromosome"/>
</dbReference>
<dbReference type="Pfam" id="PF00565">
    <property type="entry name" value="SNase"/>
    <property type="match status" value="1"/>
</dbReference>
<dbReference type="InterPro" id="IPR035437">
    <property type="entry name" value="SNase_OB-fold_sf"/>
</dbReference>
<protein>
    <recommendedName>
        <fullName evidence="1">TNase-like domain-containing protein</fullName>
    </recommendedName>
</protein>
<dbReference type="EMBL" id="CP022048">
    <property type="protein sequence ID" value="ASE41277.2"/>
    <property type="molecule type" value="Genomic_DNA"/>
</dbReference>